<evidence type="ECO:0000256" key="10">
    <source>
        <dbReference type="RuleBase" id="RU003826"/>
    </source>
</evidence>
<protein>
    <recommendedName>
        <fullName evidence="9">Thiamine-phosphate synthase</fullName>
        <shortName evidence="9">TP synthase</shortName>
        <shortName evidence="9">TPS</shortName>
        <ecNumber evidence="9">2.5.1.3</ecNumber>
    </recommendedName>
    <alternativeName>
        <fullName evidence="9">Thiamine-phosphate pyrophosphorylase</fullName>
        <shortName evidence="9">TMP pyrophosphorylase</shortName>
        <shortName evidence="9">TMP-PPase</shortName>
    </alternativeName>
</protein>
<dbReference type="UniPathway" id="UPA00060">
    <property type="reaction ID" value="UER00141"/>
</dbReference>
<evidence type="ECO:0000256" key="4">
    <source>
        <dbReference type="ARBA" id="ARBA00022842"/>
    </source>
</evidence>
<feature type="domain" description="Thiamine phosphate synthase/TenI" evidence="12">
    <location>
        <begin position="10"/>
        <end position="190"/>
    </location>
</feature>
<proteinExistence type="inferred from homology"/>
<dbReference type="OrthoDB" id="9812206at2"/>
<keyword evidence="16" id="KW-1185">Reference proteome</keyword>
<evidence type="ECO:0000256" key="6">
    <source>
        <dbReference type="ARBA" id="ARBA00047334"/>
    </source>
</evidence>
<comment type="catalytic activity">
    <reaction evidence="8 9 10">
        <text>2-[(2R,5Z)-2-carboxy-4-methylthiazol-5(2H)-ylidene]ethyl phosphate + 4-amino-2-methyl-5-(diphosphooxymethyl)pyrimidine + 2 H(+) = thiamine phosphate + CO2 + diphosphate</text>
        <dbReference type="Rhea" id="RHEA:47844"/>
        <dbReference type="ChEBI" id="CHEBI:15378"/>
        <dbReference type="ChEBI" id="CHEBI:16526"/>
        <dbReference type="ChEBI" id="CHEBI:33019"/>
        <dbReference type="ChEBI" id="CHEBI:37575"/>
        <dbReference type="ChEBI" id="CHEBI:57841"/>
        <dbReference type="ChEBI" id="CHEBI:62899"/>
        <dbReference type="EC" id="2.5.1.3"/>
    </reaction>
</comment>
<dbReference type="SUPFAM" id="SSF51391">
    <property type="entry name" value="Thiamin phosphate synthase"/>
    <property type="match status" value="1"/>
</dbReference>
<dbReference type="InterPro" id="IPR022998">
    <property type="entry name" value="ThiamineP_synth_TenI"/>
</dbReference>
<dbReference type="InterPro" id="IPR036206">
    <property type="entry name" value="ThiamineP_synth_sf"/>
</dbReference>
<comment type="catalytic activity">
    <reaction evidence="7 9 10">
        <text>2-(2-carboxy-4-methylthiazol-5-yl)ethyl phosphate + 4-amino-2-methyl-5-(diphosphooxymethyl)pyrimidine + 2 H(+) = thiamine phosphate + CO2 + diphosphate</text>
        <dbReference type="Rhea" id="RHEA:47848"/>
        <dbReference type="ChEBI" id="CHEBI:15378"/>
        <dbReference type="ChEBI" id="CHEBI:16526"/>
        <dbReference type="ChEBI" id="CHEBI:33019"/>
        <dbReference type="ChEBI" id="CHEBI:37575"/>
        <dbReference type="ChEBI" id="CHEBI:57841"/>
        <dbReference type="ChEBI" id="CHEBI:62890"/>
        <dbReference type="EC" id="2.5.1.3"/>
    </reaction>
</comment>
<name>A0A844FFA6_9FIRM</name>
<gene>
    <name evidence="9 13" type="primary">thiE</name>
    <name evidence="14" type="ORF">FYJ27_02545</name>
    <name evidence="13" type="ORF">L0P62_00350</name>
</gene>
<comment type="catalytic activity">
    <reaction evidence="6 9 10">
        <text>4-methyl-5-(2-phosphooxyethyl)-thiazole + 4-amino-2-methyl-5-(diphosphooxymethyl)pyrimidine + H(+) = thiamine phosphate + diphosphate</text>
        <dbReference type="Rhea" id="RHEA:22328"/>
        <dbReference type="ChEBI" id="CHEBI:15378"/>
        <dbReference type="ChEBI" id="CHEBI:33019"/>
        <dbReference type="ChEBI" id="CHEBI:37575"/>
        <dbReference type="ChEBI" id="CHEBI:57841"/>
        <dbReference type="ChEBI" id="CHEBI:58296"/>
        <dbReference type="EC" id="2.5.1.3"/>
    </reaction>
</comment>
<comment type="cofactor">
    <cofactor evidence="9">
        <name>Mg(2+)</name>
        <dbReference type="ChEBI" id="CHEBI:18420"/>
    </cofactor>
    <text evidence="9">Binds 1 Mg(2+) ion per subunit.</text>
</comment>
<sequence length="215" mass="23554">MKLDRKSMLLYAITDRTWLKGETLSNQVEDTIKGGATFIQLREKNLSFNDFVKQAEEIKTVTDKYNIPFVINDNIKVALAVDSDGVHVGQEDISVKEARKLIGEDKIIGVSAQTVEQAVLAEQEGADYLGVGAVFPTSTKSDANCISLEQLKEISMAISIPIVAIGGINEENIEELKGTNIDGICVISAIFSKANIFEATKRLRKLSEGIVDYEV</sequence>
<dbReference type="GO" id="GO:0000287">
    <property type="term" value="F:magnesium ion binding"/>
    <property type="evidence" value="ECO:0007669"/>
    <property type="project" value="UniProtKB-UniRule"/>
</dbReference>
<evidence type="ECO:0000256" key="9">
    <source>
        <dbReference type="HAMAP-Rule" id="MF_00097"/>
    </source>
</evidence>
<dbReference type="HAMAP" id="MF_00097">
    <property type="entry name" value="TMP_synthase"/>
    <property type="match status" value="1"/>
</dbReference>
<dbReference type="InterPro" id="IPR034291">
    <property type="entry name" value="TMP_synthase"/>
</dbReference>
<evidence type="ECO:0000259" key="12">
    <source>
        <dbReference type="Pfam" id="PF02581"/>
    </source>
</evidence>
<feature type="binding site" evidence="9">
    <location>
        <position position="92"/>
    </location>
    <ligand>
        <name>Mg(2+)</name>
        <dbReference type="ChEBI" id="CHEBI:18420"/>
    </ligand>
</feature>
<dbReference type="GO" id="GO:0004789">
    <property type="term" value="F:thiamine-phosphate diphosphorylase activity"/>
    <property type="evidence" value="ECO:0007669"/>
    <property type="project" value="UniProtKB-UniRule"/>
</dbReference>
<dbReference type="InterPro" id="IPR013785">
    <property type="entry name" value="Aldolase_TIM"/>
</dbReference>
<dbReference type="PANTHER" id="PTHR20857:SF15">
    <property type="entry name" value="THIAMINE-PHOSPHATE SYNTHASE"/>
    <property type="match status" value="1"/>
</dbReference>
<evidence type="ECO:0000256" key="1">
    <source>
        <dbReference type="ARBA" id="ARBA00005165"/>
    </source>
</evidence>
<evidence type="ECO:0000256" key="11">
    <source>
        <dbReference type="RuleBase" id="RU004253"/>
    </source>
</evidence>
<dbReference type="EC" id="2.5.1.3" evidence="9"/>
<evidence type="ECO:0000313" key="13">
    <source>
        <dbReference type="EMBL" id="MCG4563889.1"/>
    </source>
</evidence>
<dbReference type="Proteomes" id="UP000462760">
    <property type="component" value="Unassembled WGS sequence"/>
</dbReference>
<comment type="similarity">
    <text evidence="9 10">Belongs to the thiamine-phosphate synthase family.</text>
</comment>
<dbReference type="EMBL" id="VULR01000002">
    <property type="protein sequence ID" value="MSS42616.1"/>
    <property type="molecule type" value="Genomic_DNA"/>
</dbReference>
<dbReference type="Pfam" id="PF02581">
    <property type="entry name" value="TMP-TENI"/>
    <property type="match status" value="1"/>
</dbReference>
<accession>A0A844FFA6</accession>
<feature type="binding site" evidence="9">
    <location>
        <begin position="187"/>
        <end position="188"/>
    </location>
    <ligand>
        <name>2-[(2R,5Z)-2-carboxy-4-methylthiazol-5(2H)-ylidene]ethyl phosphate</name>
        <dbReference type="ChEBI" id="CHEBI:62899"/>
    </ligand>
</feature>
<dbReference type="PANTHER" id="PTHR20857">
    <property type="entry name" value="THIAMINE-PHOSPHATE PYROPHOSPHORYLASE"/>
    <property type="match status" value="1"/>
</dbReference>
<reference evidence="13" key="2">
    <citation type="submission" date="2022-01" db="EMBL/GenBank/DDBJ databases">
        <title>Collection of gut derived symbiotic bacterial strains cultured from healthy donors.</title>
        <authorList>
            <person name="Lin H."/>
            <person name="Kohout C."/>
            <person name="Waligurski E."/>
            <person name="Pamer E.G."/>
        </authorList>
    </citation>
    <scope>NUCLEOTIDE SEQUENCE</scope>
    <source>
        <strain evidence="13">MSK.14.39</strain>
    </source>
</reference>
<feature type="binding site" evidence="9">
    <location>
        <position position="72"/>
    </location>
    <ligand>
        <name>4-amino-2-methyl-5-(diphosphooxymethyl)pyrimidine</name>
        <dbReference type="ChEBI" id="CHEBI:57841"/>
    </ligand>
</feature>
<dbReference type="GO" id="GO:0009229">
    <property type="term" value="P:thiamine diphosphate biosynthetic process"/>
    <property type="evidence" value="ECO:0007669"/>
    <property type="project" value="UniProtKB-UniRule"/>
</dbReference>
<keyword evidence="4 9" id="KW-0460">Magnesium</keyword>
<dbReference type="RefSeq" id="WP_154482675.1">
    <property type="nucleotide sequence ID" value="NZ_JAKNID010000001.1"/>
</dbReference>
<dbReference type="Proteomes" id="UP001108123">
    <property type="component" value="Unassembled WGS sequence"/>
</dbReference>
<evidence type="ECO:0000256" key="2">
    <source>
        <dbReference type="ARBA" id="ARBA00022679"/>
    </source>
</evidence>
<feature type="binding site" evidence="9">
    <location>
        <position position="73"/>
    </location>
    <ligand>
        <name>Mg(2+)</name>
        <dbReference type="ChEBI" id="CHEBI:18420"/>
    </ligand>
</feature>
<feature type="binding site" evidence="9">
    <location>
        <position position="140"/>
    </location>
    <ligand>
        <name>4-amino-2-methyl-5-(diphosphooxymethyl)pyrimidine</name>
        <dbReference type="ChEBI" id="CHEBI:57841"/>
    </ligand>
</feature>
<feature type="binding site" evidence="9">
    <location>
        <begin position="40"/>
        <end position="44"/>
    </location>
    <ligand>
        <name>4-amino-2-methyl-5-(diphosphooxymethyl)pyrimidine</name>
        <dbReference type="ChEBI" id="CHEBI:57841"/>
    </ligand>
</feature>
<feature type="binding site" evidence="9">
    <location>
        <position position="167"/>
    </location>
    <ligand>
        <name>2-[(2R,5Z)-2-carboxy-4-methylthiazol-5(2H)-ylidene]ethyl phosphate</name>
        <dbReference type="ChEBI" id="CHEBI:62899"/>
    </ligand>
</feature>
<dbReference type="EMBL" id="JAKNID010000001">
    <property type="protein sequence ID" value="MCG4563889.1"/>
    <property type="molecule type" value="Genomic_DNA"/>
</dbReference>
<dbReference type="Gene3D" id="3.20.20.70">
    <property type="entry name" value="Aldolase class I"/>
    <property type="match status" value="1"/>
</dbReference>
<evidence type="ECO:0000313" key="15">
    <source>
        <dbReference type="Proteomes" id="UP000462760"/>
    </source>
</evidence>
<evidence type="ECO:0000256" key="5">
    <source>
        <dbReference type="ARBA" id="ARBA00022977"/>
    </source>
</evidence>
<evidence type="ECO:0000256" key="3">
    <source>
        <dbReference type="ARBA" id="ARBA00022723"/>
    </source>
</evidence>
<feature type="binding site" evidence="9">
    <location>
        <position position="111"/>
    </location>
    <ligand>
        <name>4-amino-2-methyl-5-(diphosphooxymethyl)pyrimidine</name>
        <dbReference type="ChEBI" id="CHEBI:57841"/>
    </ligand>
</feature>
<comment type="pathway">
    <text evidence="1 9 11">Cofactor biosynthesis; thiamine diphosphate biosynthesis; thiamine phosphate from 4-amino-2-methyl-5-diphosphomethylpyrimidine and 4-methyl-5-(2-phosphoethyl)-thiazole: step 1/1.</text>
</comment>
<organism evidence="14 15">
    <name type="scientific">Anaerosalibacter bizertensis</name>
    <dbReference type="NCBI Taxonomy" id="932217"/>
    <lineage>
        <taxon>Bacteria</taxon>
        <taxon>Bacillati</taxon>
        <taxon>Bacillota</taxon>
        <taxon>Tissierellia</taxon>
        <taxon>Tissierellales</taxon>
        <taxon>Sporanaerobacteraceae</taxon>
        <taxon>Anaerosalibacter</taxon>
    </lineage>
</organism>
<dbReference type="NCBIfam" id="TIGR00693">
    <property type="entry name" value="thiE"/>
    <property type="match status" value="1"/>
</dbReference>
<dbReference type="GO" id="GO:0005737">
    <property type="term" value="C:cytoplasm"/>
    <property type="evidence" value="ECO:0007669"/>
    <property type="project" value="TreeGrafter"/>
</dbReference>
<evidence type="ECO:0000256" key="8">
    <source>
        <dbReference type="ARBA" id="ARBA00047883"/>
    </source>
</evidence>
<evidence type="ECO:0000313" key="16">
    <source>
        <dbReference type="Proteomes" id="UP001108123"/>
    </source>
</evidence>
<reference evidence="14 15" key="1">
    <citation type="submission" date="2019-08" db="EMBL/GenBank/DDBJ databases">
        <title>In-depth cultivation of the pig gut microbiome towards novel bacterial diversity and tailored functional studies.</title>
        <authorList>
            <person name="Wylensek D."/>
            <person name="Hitch T.C.A."/>
            <person name="Clavel T."/>
        </authorList>
    </citation>
    <scope>NUCLEOTIDE SEQUENCE [LARGE SCALE GENOMIC DNA]</scope>
    <source>
        <strain evidence="14 15">Med78-601-WT-4W-RMD-3</strain>
    </source>
</reference>
<comment type="caution">
    <text evidence="14">The sequence shown here is derived from an EMBL/GenBank/DDBJ whole genome shotgun (WGS) entry which is preliminary data.</text>
</comment>
<dbReference type="GO" id="GO:0009228">
    <property type="term" value="P:thiamine biosynthetic process"/>
    <property type="evidence" value="ECO:0007669"/>
    <property type="project" value="UniProtKB-KW"/>
</dbReference>
<dbReference type="FunFam" id="3.20.20.70:FF:000096">
    <property type="entry name" value="Thiamine-phosphate synthase"/>
    <property type="match status" value="1"/>
</dbReference>
<keyword evidence="3 9" id="KW-0479">Metal-binding</keyword>
<feature type="binding site" evidence="9">
    <location>
        <begin position="137"/>
        <end position="139"/>
    </location>
    <ligand>
        <name>2-[(2R,5Z)-2-carboxy-4-methylthiazol-5(2H)-ylidene]ethyl phosphate</name>
        <dbReference type="ChEBI" id="CHEBI:62899"/>
    </ligand>
</feature>
<dbReference type="AlphaFoldDB" id="A0A844FFA6"/>
<evidence type="ECO:0000313" key="14">
    <source>
        <dbReference type="EMBL" id="MSS42616.1"/>
    </source>
</evidence>
<comment type="function">
    <text evidence="9">Condenses 4-methyl-5-(beta-hydroxyethyl)thiazole monophosphate (THZ-P) and 2-methyl-4-amino-5-hydroxymethyl pyrimidine pyrophosphate (HMP-PP) to form thiamine monophosphate (TMP).</text>
</comment>
<dbReference type="CDD" id="cd00564">
    <property type="entry name" value="TMP_TenI"/>
    <property type="match status" value="1"/>
</dbReference>
<keyword evidence="5 9" id="KW-0784">Thiamine biosynthesis</keyword>
<evidence type="ECO:0000256" key="7">
    <source>
        <dbReference type="ARBA" id="ARBA00047851"/>
    </source>
</evidence>
<keyword evidence="2 9" id="KW-0808">Transferase</keyword>